<proteinExistence type="predicted"/>
<accession>A0ABU5AS36</accession>
<comment type="caution">
    <text evidence="1">The sequence shown here is derived from an EMBL/GenBank/DDBJ whole genome shotgun (WGS) entry which is preliminary data.</text>
</comment>
<dbReference type="EMBL" id="JAVIIP010000011">
    <property type="protein sequence ID" value="MDX8540105.1"/>
    <property type="molecule type" value="Genomic_DNA"/>
</dbReference>
<dbReference type="RefSeq" id="WP_320321249.1">
    <property type="nucleotide sequence ID" value="NZ_JAVIIP010000011.1"/>
</dbReference>
<keyword evidence="2" id="KW-1185">Reference proteome</keyword>
<evidence type="ECO:0000313" key="1">
    <source>
        <dbReference type="EMBL" id="MDX8540105.1"/>
    </source>
</evidence>
<organism evidence="1 2">
    <name type="scientific">Mesorhizobium abyssinicae</name>
    <dbReference type="NCBI Taxonomy" id="1209958"/>
    <lineage>
        <taxon>Bacteria</taxon>
        <taxon>Pseudomonadati</taxon>
        <taxon>Pseudomonadota</taxon>
        <taxon>Alphaproteobacteria</taxon>
        <taxon>Hyphomicrobiales</taxon>
        <taxon>Phyllobacteriaceae</taxon>
        <taxon>Mesorhizobium</taxon>
    </lineage>
</organism>
<evidence type="ECO:0000313" key="2">
    <source>
        <dbReference type="Proteomes" id="UP001276564"/>
    </source>
</evidence>
<gene>
    <name evidence="1" type="ORF">RFM23_21020</name>
</gene>
<dbReference type="Proteomes" id="UP001276564">
    <property type="component" value="Unassembled WGS sequence"/>
</dbReference>
<protein>
    <submittedName>
        <fullName evidence="1">Uncharacterized protein</fullName>
    </submittedName>
</protein>
<name>A0ABU5AS36_9HYPH</name>
<reference evidence="1 2" key="1">
    <citation type="submission" date="2023-08" db="EMBL/GenBank/DDBJ databases">
        <title>Implementing the SeqCode for naming new Mesorhizobium species isolated from Vachellia karroo root nodules.</title>
        <authorList>
            <person name="Van Lill M."/>
        </authorList>
    </citation>
    <scope>NUCLEOTIDE SEQUENCE [LARGE SCALE GENOMIC DNA]</scope>
    <source>
        <strain evidence="1 2">VK4B</strain>
    </source>
</reference>
<sequence>MAEQEAIQVRDWCLQVLRDAYGFGVSATFSGPNFDQPSTAFRMTIETSMPTAHAEHIMDWLTEDYYDRLSDQHLGGVQQHRRRTLKL</sequence>